<evidence type="ECO:0000313" key="2">
    <source>
        <dbReference type="EMBL" id="RAY17313.1"/>
    </source>
</evidence>
<dbReference type="AlphaFoldDB" id="A0A365HH08"/>
<accession>A0A365HH08</accession>
<dbReference type="EMBL" id="QLYX01000001">
    <property type="protein sequence ID" value="RAY17313.1"/>
    <property type="molecule type" value="Genomic_DNA"/>
</dbReference>
<protein>
    <recommendedName>
        <fullName evidence="1">Peptidoglycan binding-like domain-containing protein</fullName>
    </recommendedName>
</protein>
<dbReference type="Pfam" id="PF01471">
    <property type="entry name" value="PG_binding_1"/>
    <property type="match status" value="1"/>
</dbReference>
<feature type="domain" description="Peptidoglycan binding-like" evidence="1">
    <location>
        <begin position="16"/>
        <end position="49"/>
    </location>
</feature>
<sequence>MWQYILYADNNMLWSEVDCVFGGGTAAATRQWQRAEGLTADGVVGPNTRGRADNYLAANGTAVTYFGATGTLSFTRSSGAGYYYYNGIRITYNRSGGTLPGC</sequence>
<dbReference type="Gene3D" id="1.10.101.10">
    <property type="entry name" value="PGBD-like superfamily/PGBD"/>
    <property type="match status" value="1"/>
</dbReference>
<comment type="caution">
    <text evidence="2">The sequence shown here is derived from an EMBL/GenBank/DDBJ whole genome shotgun (WGS) entry which is preliminary data.</text>
</comment>
<proteinExistence type="predicted"/>
<dbReference type="InterPro" id="IPR036365">
    <property type="entry name" value="PGBD-like_sf"/>
</dbReference>
<evidence type="ECO:0000313" key="3">
    <source>
        <dbReference type="Proteomes" id="UP000251891"/>
    </source>
</evidence>
<organism evidence="2 3">
    <name type="scientific">Actinomadura craniellae</name>
    <dbReference type="NCBI Taxonomy" id="2231787"/>
    <lineage>
        <taxon>Bacteria</taxon>
        <taxon>Bacillati</taxon>
        <taxon>Actinomycetota</taxon>
        <taxon>Actinomycetes</taxon>
        <taxon>Streptosporangiales</taxon>
        <taxon>Thermomonosporaceae</taxon>
        <taxon>Actinomadura</taxon>
    </lineage>
</organism>
<gene>
    <name evidence="2" type="ORF">DPM19_03080</name>
</gene>
<dbReference type="Proteomes" id="UP000251891">
    <property type="component" value="Unassembled WGS sequence"/>
</dbReference>
<keyword evidence="3" id="KW-1185">Reference proteome</keyword>
<evidence type="ECO:0000259" key="1">
    <source>
        <dbReference type="Pfam" id="PF01471"/>
    </source>
</evidence>
<name>A0A365HH08_9ACTN</name>
<dbReference type="SUPFAM" id="SSF47090">
    <property type="entry name" value="PGBD-like"/>
    <property type="match status" value="1"/>
</dbReference>
<dbReference type="InterPro" id="IPR002477">
    <property type="entry name" value="Peptidoglycan-bd-like"/>
</dbReference>
<reference evidence="2 3" key="1">
    <citation type="submission" date="2018-06" db="EMBL/GenBank/DDBJ databases">
        <title>Actinomadura craniellae sp. nov. isolated from marine sponge Craniella sp.</title>
        <authorList>
            <person name="Li L."/>
            <person name="Xu Q.H."/>
            <person name="Lin H.W."/>
            <person name="Lu Y.H."/>
        </authorList>
    </citation>
    <scope>NUCLEOTIDE SEQUENCE [LARGE SCALE GENOMIC DNA]</scope>
    <source>
        <strain evidence="2 3">LHW63021</strain>
    </source>
</reference>
<dbReference type="InterPro" id="IPR036366">
    <property type="entry name" value="PGBDSf"/>
</dbReference>
<dbReference type="OrthoDB" id="5244994at2"/>